<dbReference type="Proteomes" id="UP001367508">
    <property type="component" value="Unassembled WGS sequence"/>
</dbReference>
<reference evidence="1 2" key="1">
    <citation type="submission" date="2024-01" db="EMBL/GenBank/DDBJ databases">
        <title>The genomes of 5 underutilized Papilionoideae crops provide insights into root nodulation and disease resistanc.</title>
        <authorList>
            <person name="Jiang F."/>
        </authorList>
    </citation>
    <scope>NUCLEOTIDE SEQUENCE [LARGE SCALE GENOMIC DNA]</scope>
    <source>
        <strain evidence="1">LVBAO_FW01</strain>
        <tissue evidence="1">Leaves</tissue>
    </source>
</reference>
<protein>
    <submittedName>
        <fullName evidence="1">Uncharacterized protein</fullName>
    </submittedName>
</protein>
<keyword evidence="2" id="KW-1185">Reference proteome</keyword>
<comment type="caution">
    <text evidence="1">The sequence shown here is derived from an EMBL/GenBank/DDBJ whole genome shotgun (WGS) entry which is preliminary data.</text>
</comment>
<evidence type="ECO:0000313" key="1">
    <source>
        <dbReference type="EMBL" id="KAK7312752.1"/>
    </source>
</evidence>
<proteinExistence type="predicted"/>
<name>A0AAN9PWF7_CANGL</name>
<gene>
    <name evidence="1" type="ORF">VNO77_36853</name>
</gene>
<sequence length="195" mass="21643">MLVPRRAKKQHHSIHVTWEHYPDFYPSNYSCSLRLVSTSLLTSTSSHDLAASPPIQTDQNHFPICFYYHRWLFPGGLVGVKESHGSQSNLLIEFSNARVALSSSLQGISPQPVSHPKLVGYIGKTWLMHTLSKESEGSDDPLVGVFCKHAVVDQACLTFLARQYFNIKSLIKLLRGAGFDAQQLAVVSNSVFDGS</sequence>
<evidence type="ECO:0000313" key="2">
    <source>
        <dbReference type="Proteomes" id="UP001367508"/>
    </source>
</evidence>
<accession>A0AAN9PWF7</accession>
<dbReference type="EMBL" id="JAYMYQ010000009">
    <property type="protein sequence ID" value="KAK7312752.1"/>
    <property type="molecule type" value="Genomic_DNA"/>
</dbReference>
<organism evidence="1 2">
    <name type="scientific">Canavalia gladiata</name>
    <name type="common">Sword bean</name>
    <name type="synonym">Dolichos gladiatus</name>
    <dbReference type="NCBI Taxonomy" id="3824"/>
    <lineage>
        <taxon>Eukaryota</taxon>
        <taxon>Viridiplantae</taxon>
        <taxon>Streptophyta</taxon>
        <taxon>Embryophyta</taxon>
        <taxon>Tracheophyta</taxon>
        <taxon>Spermatophyta</taxon>
        <taxon>Magnoliopsida</taxon>
        <taxon>eudicotyledons</taxon>
        <taxon>Gunneridae</taxon>
        <taxon>Pentapetalae</taxon>
        <taxon>rosids</taxon>
        <taxon>fabids</taxon>
        <taxon>Fabales</taxon>
        <taxon>Fabaceae</taxon>
        <taxon>Papilionoideae</taxon>
        <taxon>50 kb inversion clade</taxon>
        <taxon>NPAAA clade</taxon>
        <taxon>indigoferoid/millettioid clade</taxon>
        <taxon>Phaseoleae</taxon>
        <taxon>Canavalia</taxon>
    </lineage>
</organism>
<dbReference type="AlphaFoldDB" id="A0AAN9PWF7"/>